<organism evidence="2 3">
    <name type="scientific">Sphingomonas liriopis</name>
    <dbReference type="NCBI Taxonomy" id="2949094"/>
    <lineage>
        <taxon>Bacteria</taxon>
        <taxon>Pseudomonadati</taxon>
        <taxon>Pseudomonadota</taxon>
        <taxon>Alphaproteobacteria</taxon>
        <taxon>Sphingomonadales</taxon>
        <taxon>Sphingomonadaceae</taxon>
        <taxon>Sphingomonas</taxon>
    </lineage>
</organism>
<dbReference type="GO" id="GO:0015097">
    <property type="term" value="F:mercury ion transmembrane transporter activity"/>
    <property type="evidence" value="ECO:0007669"/>
    <property type="project" value="InterPro"/>
</dbReference>
<keyword evidence="1" id="KW-0472">Membrane</keyword>
<sequence length="130" mass="13397">MAHATHFVRRFGWAWLDRAAIALSGLCVVHCLASAVLLAMLSAAGGLLLNPIFHEVGLTIAIVLGAIALGRGVMEHGYVMPASMGAFGLGIMAGAMTLPHEGGGGAETLWTVIGVGLLAFGHDLNRRAVI</sequence>
<feature type="transmembrane region" description="Helical" evidence="1">
    <location>
        <begin position="20"/>
        <end position="40"/>
    </location>
</feature>
<name>A0A9X2KPT1_9SPHN</name>
<reference evidence="2" key="1">
    <citation type="submission" date="2022-05" db="EMBL/GenBank/DDBJ databases">
        <title>Sphingomonas sp. strain RP10 Genome sequencing and assembly.</title>
        <authorList>
            <person name="Kim I."/>
        </authorList>
    </citation>
    <scope>NUCLEOTIDE SEQUENCE</scope>
    <source>
        <strain evidence="2">RP10</strain>
    </source>
</reference>
<dbReference type="Proteomes" id="UP001139486">
    <property type="component" value="Unassembled WGS sequence"/>
</dbReference>
<evidence type="ECO:0000256" key="1">
    <source>
        <dbReference type="SAM" id="Phobius"/>
    </source>
</evidence>
<dbReference type="Pfam" id="PF03203">
    <property type="entry name" value="MerC"/>
    <property type="match status" value="1"/>
</dbReference>
<dbReference type="AlphaFoldDB" id="A0A9X2KPT1"/>
<feature type="transmembrane region" description="Helical" evidence="1">
    <location>
        <begin position="108"/>
        <end position="125"/>
    </location>
</feature>
<evidence type="ECO:0000313" key="3">
    <source>
        <dbReference type="Proteomes" id="UP001139486"/>
    </source>
</evidence>
<keyword evidence="3" id="KW-1185">Reference proteome</keyword>
<dbReference type="EMBL" id="JAMLDY010000003">
    <property type="protein sequence ID" value="MCP3733886.1"/>
    <property type="molecule type" value="Genomic_DNA"/>
</dbReference>
<evidence type="ECO:0000313" key="2">
    <source>
        <dbReference type="EMBL" id="MCP3733886.1"/>
    </source>
</evidence>
<protein>
    <submittedName>
        <fullName evidence="2">MerC domain-containing protein</fullName>
    </submittedName>
</protein>
<gene>
    <name evidence="2" type="ORF">M9979_03210</name>
</gene>
<feature type="transmembrane region" description="Helical" evidence="1">
    <location>
        <begin position="52"/>
        <end position="70"/>
    </location>
</feature>
<comment type="caution">
    <text evidence="2">The sequence shown here is derived from an EMBL/GenBank/DDBJ whole genome shotgun (WGS) entry which is preliminary data.</text>
</comment>
<dbReference type="InterPro" id="IPR004891">
    <property type="entry name" value="Mercury-R_MerC"/>
</dbReference>
<proteinExistence type="predicted"/>
<dbReference type="GO" id="GO:0016020">
    <property type="term" value="C:membrane"/>
    <property type="evidence" value="ECO:0007669"/>
    <property type="project" value="InterPro"/>
</dbReference>
<keyword evidence="1" id="KW-1133">Transmembrane helix</keyword>
<keyword evidence="1" id="KW-0812">Transmembrane</keyword>
<dbReference type="RefSeq" id="WP_254287898.1">
    <property type="nucleotide sequence ID" value="NZ_JAMLDY010000003.1"/>
</dbReference>
<accession>A0A9X2KPT1</accession>
<feature type="transmembrane region" description="Helical" evidence="1">
    <location>
        <begin position="77"/>
        <end position="96"/>
    </location>
</feature>